<proteinExistence type="predicted"/>
<name>A0A6L6XUU4_9ACTN</name>
<dbReference type="Pfam" id="PF16640">
    <property type="entry name" value="Big_3_5"/>
    <property type="match status" value="1"/>
</dbReference>
<feature type="signal peptide" evidence="1">
    <location>
        <begin position="1"/>
        <end position="34"/>
    </location>
</feature>
<evidence type="ECO:0000313" key="3">
    <source>
        <dbReference type="EMBL" id="MVQ51154.1"/>
    </source>
</evidence>
<evidence type="ECO:0000259" key="2">
    <source>
        <dbReference type="Pfam" id="PF16640"/>
    </source>
</evidence>
<dbReference type="InterPro" id="IPR013783">
    <property type="entry name" value="Ig-like_fold"/>
</dbReference>
<gene>
    <name evidence="3" type="ORF">GON03_18385</name>
</gene>
<dbReference type="InterPro" id="IPR032109">
    <property type="entry name" value="Big_3_5"/>
</dbReference>
<keyword evidence="4" id="KW-1185">Reference proteome</keyword>
<sequence length="283" mass="28055">MNLRRLSARTAAAGATAALAAGALVGLGTATADAATATATYNCVQAEFSLSYNFAITITQTPATTPTWAGQAVAKGKLGTISVSASVPADAAATMASVGITGARSDDFKLGGNVPFAVAGDFAPGAGGTATWQGTGTNPAFAAAKPGAFSATIPSKFTIITAKTGDGFKLDCSLVAGQVQASMWDTTLAKQTTKTTAKNTTGKSGKPVKLKVTVKGNGSVATAGQVVVSSGKKAVGKANVNPKTGVATVTLKKLEDGKNKLTLTYKGTPSFGASKGKVTVTVK</sequence>
<feature type="domain" description="Bacterial Ig-like" evidence="2">
    <location>
        <begin position="195"/>
        <end position="282"/>
    </location>
</feature>
<reference evidence="3 4" key="1">
    <citation type="submission" date="2019-12" db="EMBL/GenBank/DDBJ databases">
        <authorList>
            <person name="Huq M.A."/>
        </authorList>
    </citation>
    <scope>NUCLEOTIDE SEQUENCE [LARGE SCALE GENOMIC DNA]</scope>
    <source>
        <strain evidence="3 4">MAH-18</strain>
    </source>
</reference>
<evidence type="ECO:0000256" key="1">
    <source>
        <dbReference type="SAM" id="SignalP"/>
    </source>
</evidence>
<dbReference type="Proteomes" id="UP000473525">
    <property type="component" value="Unassembled WGS sequence"/>
</dbReference>
<feature type="chain" id="PRO_5026662980" description="Bacterial Ig-like domain-containing protein" evidence="1">
    <location>
        <begin position="35"/>
        <end position="283"/>
    </location>
</feature>
<dbReference type="Gene3D" id="2.60.40.10">
    <property type="entry name" value="Immunoglobulins"/>
    <property type="match status" value="1"/>
</dbReference>
<dbReference type="AlphaFoldDB" id="A0A6L6XUU4"/>
<dbReference type="EMBL" id="WSEK01000004">
    <property type="protein sequence ID" value="MVQ51154.1"/>
    <property type="molecule type" value="Genomic_DNA"/>
</dbReference>
<dbReference type="RefSeq" id="WP_157344371.1">
    <property type="nucleotide sequence ID" value="NZ_WSEK01000004.1"/>
</dbReference>
<evidence type="ECO:0000313" key="4">
    <source>
        <dbReference type="Proteomes" id="UP000473525"/>
    </source>
</evidence>
<accession>A0A6L6XUU4</accession>
<comment type="caution">
    <text evidence="3">The sequence shown here is derived from an EMBL/GenBank/DDBJ whole genome shotgun (WGS) entry which is preliminary data.</text>
</comment>
<organism evidence="3 4">
    <name type="scientific">Nocardioides agri</name>
    <dbReference type="NCBI Taxonomy" id="2682843"/>
    <lineage>
        <taxon>Bacteria</taxon>
        <taxon>Bacillati</taxon>
        <taxon>Actinomycetota</taxon>
        <taxon>Actinomycetes</taxon>
        <taxon>Propionibacteriales</taxon>
        <taxon>Nocardioidaceae</taxon>
        <taxon>Nocardioides</taxon>
    </lineage>
</organism>
<keyword evidence="1" id="KW-0732">Signal</keyword>
<dbReference type="GO" id="GO:0005975">
    <property type="term" value="P:carbohydrate metabolic process"/>
    <property type="evidence" value="ECO:0007669"/>
    <property type="project" value="UniProtKB-ARBA"/>
</dbReference>
<protein>
    <recommendedName>
        <fullName evidence="2">Bacterial Ig-like domain-containing protein</fullName>
    </recommendedName>
</protein>